<comment type="caution">
    <text evidence="1">The sequence shown here is derived from an EMBL/GenBank/DDBJ whole genome shotgun (WGS) entry which is preliminary data.</text>
</comment>
<sequence length="937" mass="101063">MSPSIEENPTPSQNGTTEQSPQSNHHASPDPSPSSEVRGKRVPARRASVDKDAQDLVISSLRTQVQDLVSQVTELNNKLVKSYDRVSDLEDDLHVTSSSLRSSSVKISQLELERSQHLSALNTGLLVEKSHVTSELTRLMEKATEEAARRGQAESARAAIEKDLDDVSAALFDQANTMVAEARLGRAQSDRKADEAERALREAEDAVRLMQQELQALQGEKESAERRMESMSTAMGKGRLIERASSLPANACRLLTSHISYQEFLSLISHLRGLRHTYPHPPTITSLLGLPFIARLHVEDTDPTVRLDTAASLNWLSRRSIMAAIQSGQLAIEPIATQTILASSTSPQPPLAVNVIHGSNNANLLSCGLCGHGIVPHTEPSPSRTGYLSRANHTQFNSWSSSIFRKPSSTPTHSEPPSPPPYHDISSLPAQLYVFRLSDPSPAFPSALPLCTSGWCLARLRAACSLWSFLRTSILEKIWEEEVRALLPPPRREVESAMVERPPVPPRRKAKNSGFWGVASSFGLDRVPGWGESDKDKDKRVEPETEKRRFVAPPLRSNSPGPGLLTPPPLPTRNRSRPQVSPTLSSLLVSSSEDADPPTEGFLTPEDLAPTETACVFLPPQSSSHNTPLATSGPLPDDTKTIPAESAARVSVASDKEVYTAEHVEEPSQPPVVTTIRPVSLPSRTGSPTAPPLPRRAAARRTVPPPPRPVPPALSAPVAAAVAAADVSPTSVTVPVSPPKTKEAEGAAFPAAETTESVASAISKAEAEIVDVSGAAAELDADQFDEGQQLSLSTDGSAAPPDNAAVEDSPEGGARADTNTGTSADDAYVEPETVRQERRAMAEEKAAARARHPPPPPRHPHPVRAVEREALSDLPSLSRGASGADSPRKSKLDGFEEPMFAPDGTPYVSDGTWEERTWKELTRLREDMFWARLGSIR</sequence>
<organism evidence="1 2">
    <name type="scientific">Russula earlei</name>
    <dbReference type="NCBI Taxonomy" id="71964"/>
    <lineage>
        <taxon>Eukaryota</taxon>
        <taxon>Fungi</taxon>
        <taxon>Dikarya</taxon>
        <taxon>Basidiomycota</taxon>
        <taxon>Agaricomycotina</taxon>
        <taxon>Agaricomycetes</taxon>
        <taxon>Russulales</taxon>
        <taxon>Russulaceae</taxon>
        <taxon>Russula</taxon>
    </lineage>
</organism>
<dbReference type="Proteomes" id="UP001207468">
    <property type="component" value="Unassembled WGS sequence"/>
</dbReference>
<name>A0ACC0UGX4_9AGAM</name>
<reference evidence="1" key="1">
    <citation type="submission" date="2021-03" db="EMBL/GenBank/DDBJ databases">
        <title>Evolutionary priming and transition to the ectomycorrhizal habit in an iconic lineage of mushroom-forming fungi: is preadaptation a requirement?</title>
        <authorList>
            <consortium name="DOE Joint Genome Institute"/>
            <person name="Looney B.P."/>
            <person name="Miyauchi S."/>
            <person name="Morin E."/>
            <person name="Drula E."/>
            <person name="Courty P.E."/>
            <person name="Chicoki N."/>
            <person name="Fauchery L."/>
            <person name="Kohler A."/>
            <person name="Kuo A."/>
            <person name="LaButti K."/>
            <person name="Pangilinan J."/>
            <person name="Lipzen A."/>
            <person name="Riley R."/>
            <person name="Andreopoulos W."/>
            <person name="He G."/>
            <person name="Johnson J."/>
            <person name="Barry K.W."/>
            <person name="Grigoriev I.V."/>
            <person name="Nagy L."/>
            <person name="Hibbett D."/>
            <person name="Henrissat B."/>
            <person name="Matheny P.B."/>
            <person name="Labbe J."/>
            <person name="Martin A.F."/>
        </authorList>
    </citation>
    <scope>NUCLEOTIDE SEQUENCE</scope>
    <source>
        <strain evidence="1">BPL698</strain>
    </source>
</reference>
<dbReference type="EMBL" id="JAGFNK010000045">
    <property type="protein sequence ID" value="KAI9510324.1"/>
    <property type="molecule type" value="Genomic_DNA"/>
</dbReference>
<protein>
    <submittedName>
        <fullName evidence="1">Proline-rich protein</fullName>
    </submittedName>
</protein>
<keyword evidence="2" id="KW-1185">Reference proteome</keyword>
<evidence type="ECO:0000313" key="1">
    <source>
        <dbReference type="EMBL" id="KAI9510324.1"/>
    </source>
</evidence>
<evidence type="ECO:0000313" key="2">
    <source>
        <dbReference type="Proteomes" id="UP001207468"/>
    </source>
</evidence>
<gene>
    <name evidence="1" type="ORF">F5148DRAFT_976942</name>
</gene>
<proteinExistence type="predicted"/>
<accession>A0ACC0UGX4</accession>